<comment type="caution">
    <text evidence="2">The sequence shown here is derived from an EMBL/GenBank/DDBJ whole genome shotgun (WGS) entry which is preliminary data.</text>
</comment>
<dbReference type="RefSeq" id="WP_068010834.1">
    <property type="nucleotide sequence ID" value="NZ_FOFM01000011.1"/>
</dbReference>
<keyword evidence="3" id="KW-1185">Reference proteome</keyword>
<dbReference type="Proteomes" id="UP000076577">
    <property type="component" value="Unassembled WGS sequence"/>
</dbReference>
<evidence type="ECO:0000256" key="1">
    <source>
        <dbReference type="SAM" id="SignalP"/>
    </source>
</evidence>
<protein>
    <submittedName>
        <fullName evidence="2">Uncharacterized protein</fullName>
    </submittedName>
</protein>
<accession>A0A165T0D9</accession>
<evidence type="ECO:0000313" key="2">
    <source>
        <dbReference type="EMBL" id="KZL05121.1"/>
    </source>
</evidence>
<proteinExistence type="predicted"/>
<reference evidence="2 3" key="1">
    <citation type="journal article" date="2016" name="Front. Microbiol.">
        <title>Comparative Genomic Analysis Reveals a Diverse Repertoire of Genes Involved in Prokaryote-Eukaryote Interactions within the Pseudovibrio Genus.</title>
        <authorList>
            <person name="Romano S."/>
            <person name="Fernandez-Guerra A."/>
            <person name="Reen F.J."/>
            <person name="Glockner F.O."/>
            <person name="Crowley S.P."/>
            <person name="O'Sullivan O."/>
            <person name="Cotter P.D."/>
            <person name="Adams C."/>
            <person name="Dobson A.D."/>
            <person name="O'Gara F."/>
        </authorList>
    </citation>
    <scope>NUCLEOTIDE SEQUENCE [LARGE SCALE GENOMIC DNA]</scope>
    <source>
        <strain evidence="2 3">Ad2</strain>
    </source>
</reference>
<dbReference type="PATRIC" id="fig|989403.3.peg.4906"/>
<dbReference type="AlphaFoldDB" id="A0A165T0D9"/>
<evidence type="ECO:0000313" key="3">
    <source>
        <dbReference type="Proteomes" id="UP000076577"/>
    </source>
</evidence>
<feature type="signal peptide" evidence="1">
    <location>
        <begin position="1"/>
        <end position="20"/>
    </location>
</feature>
<organism evidence="2 3">
    <name type="scientific">Pseudovibrio axinellae</name>
    <dbReference type="NCBI Taxonomy" id="989403"/>
    <lineage>
        <taxon>Bacteria</taxon>
        <taxon>Pseudomonadati</taxon>
        <taxon>Pseudomonadota</taxon>
        <taxon>Alphaproteobacteria</taxon>
        <taxon>Hyphomicrobiales</taxon>
        <taxon>Stappiaceae</taxon>
        <taxon>Pseudovibrio</taxon>
    </lineage>
</organism>
<dbReference type="EMBL" id="LMCB01000159">
    <property type="protein sequence ID" value="KZL05121.1"/>
    <property type="molecule type" value="Genomic_DNA"/>
</dbReference>
<keyword evidence="1" id="KW-0732">Signal</keyword>
<name>A0A165T0D9_9HYPH</name>
<feature type="chain" id="PRO_5007866788" evidence="1">
    <location>
        <begin position="21"/>
        <end position="130"/>
    </location>
</feature>
<gene>
    <name evidence="2" type="ORF">PsAD2_04476</name>
</gene>
<sequence length="130" mass="14052">MRFLIASLISLIALTGSATADTKKQEVPANKGAVVDAIGYFNRATCGSSAMPKVTIRKQPAHGKLIIKKTTSPIGRKNTICKGKKINAVYVFYKPNKGYRGKDEASINFKILGNGSRNTHGGHTYKLTVK</sequence>
<dbReference type="OrthoDB" id="7679074at2"/>